<reference evidence="7" key="1">
    <citation type="journal article" date="2017" name="Genome Announc.">
        <title>Draft Genome Sequence of Terrimicrobium sacchariphilum NM-5T, a Facultative Anaerobic Soil Bacterium of the Class Spartobacteria.</title>
        <authorList>
            <person name="Qiu Y.L."/>
            <person name="Tourlousse D.M."/>
            <person name="Matsuura N."/>
            <person name="Ohashi A."/>
            <person name="Sekiguchi Y."/>
        </authorList>
    </citation>
    <scope>NUCLEOTIDE SEQUENCE [LARGE SCALE GENOMIC DNA]</scope>
    <source>
        <strain evidence="7">NM-5</strain>
    </source>
</reference>
<evidence type="ECO:0000256" key="5">
    <source>
        <dbReference type="ARBA" id="ARBA00023284"/>
    </source>
</evidence>
<dbReference type="SUPFAM" id="SSF64397">
    <property type="entry name" value="Hsp33 domain"/>
    <property type="match status" value="1"/>
</dbReference>
<dbReference type="InterPro" id="IPR016153">
    <property type="entry name" value="Heat_shock_Hsp33_N"/>
</dbReference>
<dbReference type="GO" id="GO:0005737">
    <property type="term" value="C:cytoplasm"/>
    <property type="evidence" value="ECO:0007669"/>
    <property type="project" value="InterPro"/>
</dbReference>
<keyword evidence="4" id="KW-0143">Chaperone</keyword>
<dbReference type="InterPro" id="IPR016154">
    <property type="entry name" value="Heat_shock_Hsp33_C"/>
</dbReference>
<dbReference type="EMBL" id="BDCO01000002">
    <property type="protein sequence ID" value="GAT32039.1"/>
    <property type="molecule type" value="Genomic_DNA"/>
</dbReference>
<organism evidence="6 7">
    <name type="scientific">Terrimicrobium sacchariphilum</name>
    <dbReference type="NCBI Taxonomy" id="690879"/>
    <lineage>
        <taxon>Bacteria</taxon>
        <taxon>Pseudomonadati</taxon>
        <taxon>Verrucomicrobiota</taxon>
        <taxon>Terrimicrobiia</taxon>
        <taxon>Terrimicrobiales</taxon>
        <taxon>Terrimicrobiaceae</taxon>
        <taxon>Terrimicrobium</taxon>
    </lineage>
</organism>
<evidence type="ECO:0000313" key="6">
    <source>
        <dbReference type="EMBL" id="GAT32039.1"/>
    </source>
</evidence>
<dbReference type="GO" id="GO:0051082">
    <property type="term" value="F:unfolded protein binding"/>
    <property type="evidence" value="ECO:0007669"/>
    <property type="project" value="InterPro"/>
</dbReference>
<keyword evidence="7" id="KW-1185">Reference proteome</keyword>
<name>A0A146G2F1_TERSA</name>
<dbReference type="Gene3D" id="3.90.1280.10">
    <property type="entry name" value="HSP33 redox switch-like"/>
    <property type="match status" value="1"/>
</dbReference>
<dbReference type="InterPro" id="IPR000397">
    <property type="entry name" value="Heat_shock_Hsp33"/>
</dbReference>
<dbReference type="AlphaFoldDB" id="A0A146G2F1"/>
<sequence>MSEVSEDQDRGIEVRTYFARVRNALVARADFGELYASLYLHQMDAGIRLEPVMDDLLREALAAVTLHCASRPWKETVAWTVNFQHPLANVFVSGDNRLGTVVGNIFTENVRETDKNLFYADVVTEDQPQRRSVVEFEGGSFFRAMEKFYEQSEQRVVRIFPYDEEEFVLIAAQPDCDIEWLKGLDAEAVKTLDKDVELRLLEQRYYRFACGCNQDRMLAMLAPVMRHQPEDLFQGEETIRVSCPRCGARHTITRESLEARIATEKSSG</sequence>
<dbReference type="RefSeq" id="WP_075077898.1">
    <property type="nucleotide sequence ID" value="NZ_BDCO01000002.1"/>
</dbReference>
<comment type="caution">
    <text evidence="6">The sequence shown here is derived from an EMBL/GenBank/DDBJ whole genome shotgun (WGS) entry which is preliminary data.</text>
</comment>
<evidence type="ECO:0000256" key="4">
    <source>
        <dbReference type="ARBA" id="ARBA00023186"/>
    </source>
</evidence>
<dbReference type="InParanoid" id="A0A146G2F1"/>
<dbReference type="GO" id="GO:0006457">
    <property type="term" value="P:protein folding"/>
    <property type="evidence" value="ECO:0007669"/>
    <property type="project" value="InterPro"/>
</dbReference>
<evidence type="ECO:0000256" key="3">
    <source>
        <dbReference type="ARBA" id="ARBA00023157"/>
    </source>
</evidence>
<keyword evidence="3" id="KW-1015">Disulfide bond</keyword>
<dbReference type="STRING" id="690879.TSACC_2436"/>
<evidence type="ECO:0000256" key="2">
    <source>
        <dbReference type="ARBA" id="ARBA00022833"/>
    </source>
</evidence>
<proteinExistence type="predicted"/>
<dbReference type="OrthoDB" id="197748at2"/>
<evidence type="ECO:0000313" key="7">
    <source>
        <dbReference type="Proteomes" id="UP000076023"/>
    </source>
</evidence>
<keyword evidence="1" id="KW-0963">Cytoplasm</keyword>
<keyword evidence="2" id="KW-0862">Zinc</keyword>
<keyword evidence="5" id="KW-0676">Redox-active center</keyword>
<protein>
    <submittedName>
        <fullName evidence="6">Molecular chaperone Hsp33</fullName>
    </submittedName>
</protein>
<dbReference type="Pfam" id="PF01430">
    <property type="entry name" value="HSP33"/>
    <property type="match status" value="1"/>
</dbReference>
<evidence type="ECO:0000256" key="1">
    <source>
        <dbReference type="ARBA" id="ARBA00022490"/>
    </source>
</evidence>
<dbReference type="Proteomes" id="UP000076023">
    <property type="component" value="Unassembled WGS sequence"/>
</dbReference>
<accession>A0A146G2F1</accession>
<gene>
    <name evidence="6" type="ORF">TSACC_2436</name>
</gene>
<dbReference type="SUPFAM" id="SSF118352">
    <property type="entry name" value="HSP33 redox switch-like"/>
    <property type="match status" value="1"/>
</dbReference>